<dbReference type="AlphaFoldDB" id="A0A1G8RBI2"/>
<dbReference type="InterPro" id="IPR003660">
    <property type="entry name" value="HAMP_dom"/>
</dbReference>
<dbReference type="PROSITE" id="PS50111">
    <property type="entry name" value="CHEMOTAXIS_TRANSDUC_2"/>
    <property type="match status" value="1"/>
</dbReference>
<dbReference type="Pfam" id="PF12729">
    <property type="entry name" value="4HB_MCP_1"/>
    <property type="match status" value="1"/>
</dbReference>
<dbReference type="Gene3D" id="1.10.287.950">
    <property type="entry name" value="Methyl-accepting chemotaxis protein"/>
    <property type="match status" value="1"/>
</dbReference>
<gene>
    <name evidence="10" type="ORF">SAMN05216192_11255</name>
</gene>
<accession>A0A1G8RBI2</accession>
<dbReference type="SUPFAM" id="SSF58104">
    <property type="entry name" value="Methyl-accepting chemotaxis protein (MCP) signaling domain"/>
    <property type="match status" value="1"/>
</dbReference>
<dbReference type="Pfam" id="PF00015">
    <property type="entry name" value="MCPsignal"/>
    <property type="match status" value="1"/>
</dbReference>
<evidence type="ECO:0000256" key="1">
    <source>
        <dbReference type="ARBA" id="ARBA00004236"/>
    </source>
</evidence>
<dbReference type="RefSeq" id="WP_090714691.1">
    <property type="nucleotide sequence ID" value="NZ_CBCSKY010000025.1"/>
</dbReference>
<dbReference type="InterPro" id="IPR004089">
    <property type="entry name" value="MCPsignal_dom"/>
</dbReference>
<protein>
    <submittedName>
        <fullName evidence="10">Methyl-accepting chemotaxis sensory transducer</fullName>
    </submittedName>
</protein>
<dbReference type="GO" id="GO:0006935">
    <property type="term" value="P:chemotaxis"/>
    <property type="evidence" value="ECO:0007669"/>
    <property type="project" value="UniProtKB-ARBA"/>
</dbReference>
<comment type="subcellular location">
    <subcellularLocation>
        <location evidence="1">Cell membrane</location>
    </subcellularLocation>
</comment>
<dbReference type="Pfam" id="PF00672">
    <property type="entry name" value="HAMP"/>
    <property type="match status" value="1"/>
</dbReference>
<keyword evidence="4 6" id="KW-0807">Transducer</keyword>
<evidence type="ECO:0000256" key="6">
    <source>
        <dbReference type="PROSITE-ProRule" id="PRU00284"/>
    </source>
</evidence>
<keyword evidence="7" id="KW-0812">Transmembrane</keyword>
<feature type="domain" description="Methyl-accepting transducer" evidence="8">
    <location>
        <begin position="284"/>
        <end position="520"/>
    </location>
</feature>
<dbReference type="PROSITE" id="PS50885">
    <property type="entry name" value="HAMP"/>
    <property type="match status" value="1"/>
</dbReference>
<organism evidence="10 11">
    <name type="scientific">Paenibacillus typhae</name>
    <dbReference type="NCBI Taxonomy" id="1174501"/>
    <lineage>
        <taxon>Bacteria</taxon>
        <taxon>Bacillati</taxon>
        <taxon>Bacillota</taxon>
        <taxon>Bacilli</taxon>
        <taxon>Bacillales</taxon>
        <taxon>Paenibacillaceae</taxon>
        <taxon>Paenibacillus</taxon>
    </lineage>
</organism>
<dbReference type="SMART" id="SM00283">
    <property type="entry name" value="MA"/>
    <property type="match status" value="1"/>
</dbReference>
<dbReference type="EMBL" id="FNDX01000012">
    <property type="protein sequence ID" value="SDJ14326.1"/>
    <property type="molecule type" value="Genomic_DNA"/>
</dbReference>
<sequence>MRLLKNLGIAKKLMILILVSAASLLTIGTIGQVYTNIMADKSEVMYGENLIPLKTVMQIRINARASDAYTLELLTTKNADRIKELNEEIISAWAEIDDMIGEIEATHLREAERQLIARYHEQAAVLEASRLQVIELASQNKNELAYIVYTEEVESQRKLVNDTLKALQQSKVEGAGEINSQNQSRVTRITIIASSVMMATLLLLVFLGLLISRMIVRPVKEVRGLLLQAEHGDFTVKSSYVSKDEIGGLSASFNEMTARLQSIFSSVQESSHFVASTSEELSASAEQNSHASGHIAETVQELVSGTEKQADIAEDTSASISDMTGYTRTIADHTEQMKQDALHASRMSLEGNQAITEVTSQMNSISTNVTSLFEAVNSLNSRSAQIGEIISVISGISAQTNLLALNASIEAARAGEHGRGFAVVAGEVRKLAEQSNKSTEQVTQLIHLIQQDTEATLHTMDTASKEVHAGLNVVNDAGSSFRKIDEAVSRFVDQIGDISEALQKLAGGAVNVNTSIEEVSSVARDSASLSQNISAATEEQLASMQEISSSAQALASLADDLQKIVNQFKI</sequence>
<evidence type="ECO:0000313" key="11">
    <source>
        <dbReference type="Proteomes" id="UP000199050"/>
    </source>
</evidence>
<proteinExistence type="inferred from homology"/>
<name>A0A1G8RBI2_9BACL</name>
<dbReference type="FunFam" id="1.10.287.950:FF:000001">
    <property type="entry name" value="Methyl-accepting chemotaxis sensory transducer"/>
    <property type="match status" value="1"/>
</dbReference>
<feature type="domain" description="HAMP" evidence="9">
    <location>
        <begin position="213"/>
        <end position="265"/>
    </location>
</feature>
<evidence type="ECO:0000256" key="2">
    <source>
        <dbReference type="ARBA" id="ARBA00022475"/>
    </source>
</evidence>
<evidence type="ECO:0000313" key="10">
    <source>
        <dbReference type="EMBL" id="SDJ14326.1"/>
    </source>
</evidence>
<keyword evidence="7" id="KW-1133">Transmembrane helix</keyword>
<evidence type="ECO:0000256" key="4">
    <source>
        <dbReference type="ARBA" id="ARBA00023224"/>
    </source>
</evidence>
<reference evidence="11" key="1">
    <citation type="submission" date="2016-10" db="EMBL/GenBank/DDBJ databases">
        <authorList>
            <person name="Varghese N."/>
            <person name="Submissions S."/>
        </authorList>
    </citation>
    <scope>NUCLEOTIDE SEQUENCE [LARGE SCALE GENOMIC DNA]</scope>
    <source>
        <strain evidence="11">CGMCC 1.11012</strain>
    </source>
</reference>
<dbReference type="OrthoDB" id="358716at2"/>
<evidence type="ECO:0000259" key="9">
    <source>
        <dbReference type="PROSITE" id="PS50885"/>
    </source>
</evidence>
<evidence type="ECO:0000259" key="8">
    <source>
        <dbReference type="PROSITE" id="PS50111"/>
    </source>
</evidence>
<feature type="transmembrane region" description="Helical" evidence="7">
    <location>
        <begin position="189"/>
        <end position="211"/>
    </location>
</feature>
<evidence type="ECO:0000256" key="3">
    <source>
        <dbReference type="ARBA" id="ARBA00023136"/>
    </source>
</evidence>
<dbReference type="STRING" id="1174501.SAMN05216192_11255"/>
<dbReference type="InterPro" id="IPR024478">
    <property type="entry name" value="HlyB_4HB_MCP"/>
</dbReference>
<keyword evidence="11" id="KW-1185">Reference proteome</keyword>
<dbReference type="GO" id="GO:0007165">
    <property type="term" value="P:signal transduction"/>
    <property type="evidence" value="ECO:0007669"/>
    <property type="project" value="UniProtKB-KW"/>
</dbReference>
<dbReference type="Gene3D" id="6.10.340.10">
    <property type="match status" value="1"/>
</dbReference>
<dbReference type="Proteomes" id="UP000199050">
    <property type="component" value="Unassembled WGS sequence"/>
</dbReference>
<evidence type="ECO:0000256" key="7">
    <source>
        <dbReference type="SAM" id="Phobius"/>
    </source>
</evidence>
<dbReference type="PANTHER" id="PTHR32089">
    <property type="entry name" value="METHYL-ACCEPTING CHEMOTAXIS PROTEIN MCPB"/>
    <property type="match status" value="1"/>
</dbReference>
<dbReference type="SMART" id="SM00304">
    <property type="entry name" value="HAMP"/>
    <property type="match status" value="1"/>
</dbReference>
<comment type="similarity">
    <text evidence="5">Belongs to the methyl-accepting chemotaxis (MCP) protein family.</text>
</comment>
<keyword evidence="3 7" id="KW-0472">Membrane</keyword>
<dbReference type="PANTHER" id="PTHR32089:SF112">
    <property type="entry name" value="LYSOZYME-LIKE PROTEIN-RELATED"/>
    <property type="match status" value="1"/>
</dbReference>
<dbReference type="CDD" id="cd06225">
    <property type="entry name" value="HAMP"/>
    <property type="match status" value="1"/>
</dbReference>
<evidence type="ECO:0000256" key="5">
    <source>
        <dbReference type="ARBA" id="ARBA00029447"/>
    </source>
</evidence>
<keyword evidence="2" id="KW-1003">Cell membrane</keyword>
<dbReference type="GO" id="GO:0005886">
    <property type="term" value="C:plasma membrane"/>
    <property type="evidence" value="ECO:0007669"/>
    <property type="project" value="UniProtKB-SubCell"/>
</dbReference>